<protein>
    <submittedName>
        <fullName evidence="2">Uncharacterized protein</fullName>
    </submittedName>
</protein>
<feature type="compositionally biased region" description="Acidic residues" evidence="1">
    <location>
        <begin position="209"/>
        <end position="222"/>
    </location>
</feature>
<dbReference type="EMBL" id="ML977318">
    <property type="protein sequence ID" value="KAF2117851.1"/>
    <property type="molecule type" value="Genomic_DNA"/>
</dbReference>
<evidence type="ECO:0000313" key="2">
    <source>
        <dbReference type="EMBL" id="KAF2117851.1"/>
    </source>
</evidence>
<keyword evidence="3" id="KW-1185">Reference proteome</keyword>
<dbReference type="AlphaFoldDB" id="A0A6A5ZHL8"/>
<name>A0A6A5ZHL8_9PLEO</name>
<dbReference type="PANTHER" id="PTHR21521:SF0">
    <property type="entry name" value="AMUN, ISOFORM A"/>
    <property type="match status" value="1"/>
</dbReference>
<dbReference type="Proteomes" id="UP000799770">
    <property type="component" value="Unassembled WGS sequence"/>
</dbReference>
<sequence length="270" mass="30545">MAPYTIDEISIGPFNTVLSRYSSTVPDKLGLLDTERYETIPAAVESRKERDEDTLLQKSEVETLVEWKLKHGTFRPKLLDLVKSNPEPFVQETISNAFTSLNAEDPLPALKVLTQLKGIGPATASLLLSVYAPGEVPFFSDELFRWCMWDEDGKPDGWKRAIKYNIKEYGALIARVQGLRKRLRVSAVDAERVAYVLGKEGVDVKDVRDEDEAVEEAAEEEEKESRKPIQKVVKRDDVKKSAHTGVKRKVAEVKPVTEGTRRSSRRRTEE</sequence>
<accession>A0A6A5ZHL8</accession>
<feature type="region of interest" description="Disordered" evidence="1">
    <location>
        <begin position="208"/>
        <end position="270"/>
    </location>
</feature>
<feature type="compositionally biased region" description="Basic and acidic residues" evidence="1">
    <location>
        <begin position="223"/>
        <end position="240"/>
    </location>
</feature>
<organism evidence="2 3">
    <name type="scientific">Lophiotrema nucula</name>
    <dbReference type="NCBI Taxonomy" id="690887"/>
    <lineage>
        <taxon>Eukaryota</taxon>
        <taxon>Fungi</taxon>
        <taxon>Dikarya</taxon>
        <taxon>Ascomycota</taxon>
        <taxon>Pezizomycotina</taxon>
        <taxon>Dothideomycetes</taxon>
        <taxon>Pleosporomycetidae</taxon>
        <taxon>Pleosporales</taxon>
        <taxon>Lophiotremataceae</taxon>
        <taxon>Lophiotrema</taxon>
    </lineage>
</organism>
<reference evidence="2" key="1">
    <citation type="journal article" date="2020" name="Stud. Mycol.">
        <title>101 Dothideomycetes genomes: a test case for predicting lifestyles and emergence of pathogens.</title>
        <authorList>
            <person name="Haridas S."/>
            <person name="Albert R."/>
            <person name="Binder M."/>
            <person name="Bloem J."/>
            <person name="Labutti K."/>
            <person name="Salamov A."/>
            <person name="Andreopoulos B."/>
            <person name="Baker S."/>
            <person name="Barry K."/>
            <person name="Bills G."/>
            <person name="Bluhm B."/>
            <person name="Cannon C."/>
            <person name="Castanera R."/>
            <person name="Culley D."/>
            <person name="Daum C."/>
            <person name="Ezra D."/>
            <person name="Gonzalez J."/>
            <person name="Henrissat B."/>
            <person name="Kuo A."/>
            <person name="Liang C."/>
            <person name="Lipzen A."/>
            <person name="Lutzoni F."/>
            <person name="Magnuson J."/>
            <person name="Mondo S."/>
            <person name="Nolan M."/>
            <person name="Ohm R."/>
            <person name="Pangilinan J."/>
            <person name="Park H.-J."/>
            <person name="Ramirez L."/>
            <person name="Alfaro M."/>
            <person name="Sun H."/>
            <person name="Tritt A."/>
            <person name="Yoshinaga Y."/>
            <person name="Zwiers L.-H."/>
            <person name="Turgeon B."/>
            <person name="Goodwin S."/>
            <person name="Spatafora J."/>
            <person name="Crous P."/>
            <person name="Grigoriev I."/>
        </authorList>
    </citation>
    <scope>NUCLEOTIDE SEQUENCE</scope>
    <source>
        <strain evidence="2">CBS 627.86</strain>
    </source>
</reference>
<gene>
    <name evidence="2" type="ORF">BDV96DRAFT_489214</name>
</gene>
<evidence type="ECO:0000313" key="3">
    <source>
        <dbReference type="Proteomes" id="UP000799770"/>
    </source>
</evidence>
<dbReference type="OrthoDB" id="8249012at2759"/>
<dbReference type="PANTHER" id="PTHR21521">
    <property type="entry name" value="AMUN, ISOFORM A"/>
    <property type="match status" value="1"/>
</dbReference>
<evidence type="ECO:0000256" key="1">
    <source>
        <dbReference type="SAM" id="MobiDB-lite"/>
    </source>
</evidence>
<proteinExistence type="predicted"/>